<evidence type="ECO:0000313" key="1">
    <source>
        <dbReference type="EMBL" id="MCX8997069.1"/>
    </source>
</evidence>
<proteinExistence type="predicted"/>
<evidence type="ECO:0000313" key="2">
    <source>
        <dbReference type="Proteomes" id="UP001208771"/>
    </source>
</evidence>
<name>A0AAE3MY22_9HYPH</name>
<dbReference type="RefSeq" id="WP_306410838.1">
    <property type="nucleotide sequence ID" value="NZ_JANFPI010000002.1"/>
</dbReference>
<reference evidence="1" key="1">
    <citation type="submission" date="2022-07" db="EMBL/GenBank/DDBJ databases">
        <title>Ectorhizobium quercum gen.nov., sp. nov.</title>
        <authorList>
            <person name="Ma T."/>
            <person name="Li Y."/>
        </authorList>
    </citation>
    <scope>NUCLEOTIDE SEQUENCE</scope>
    <source>
        <strain evidence="1">BDR2-2</strain>
    </source>
</reference>
<accession>A0AAE3MY22</accession>
<keyword evidence="2" id="KW-1185">Reference proteome</keyword>
<dbReference type="AlphaFoldDB" id="A0AAE3MY22"/>
<gene>
    <name evidence="1" type="ORF">NOF55_08105</name>
</gene>
<dbReference type="EMBL" id="JANFPI010000002">
    <property type="protein sequence ID" value="MCX8997069.1"/>
    <property type="molecule type" value="Genomic_DNA"/>
</dbReference>
<organism evidence="1 2">
    <name type="scientific">Ectorhizobium quercum</name>
    <dbReference type="NCBI Taxonomy" id="2965071"/>
    <lineage>
        <taxon>Bacteria</taxon>
        <taxon>Pseudomonadati</taxon>
        <taxon>Pseudomonadota</taxon>
        <taxon>Alphaproteobacteria</taxon>
        <taxon>Hyphomicrobiales</taxon>
        <taxon>Rhizobiaceae</taxon>
        <taxon>Ectorhizobium</taxon>
    </lineage>
</organism>
<dbReference type="Proteomes" id="UP001208771">
    <property type="component" value="Unassembled WGS sequence"/>
</dbReference>
<comment type="caution">
    <text evidence="1">The sequence shown here is derived from an EMBL/GenBank/DDBJ whole genome shotgun (WGS) entry which is preliminary data.</text>
</comment>
<protein>
    <submittedName>
        <fullName evidence="1">Uncharacterized protein</fullName>
    </submittedName>
</protein>
<sequence>MAEGATITLPQSDYIGLHPHAVVCRIWPARPELMLVAVPLMKEQLDDRNEGALDLLVLDSRTLHVTHRLRLDDAMSDDAIRIRSVAFDTARYRLAPDKMAFGLRLSLEGSSRANPFEEVTLRLYAIEGDRLVPVLDRIVVRQNAGEWDTMCSGEFEKTTRTLSMDSRTHKGAADIVVTENVLYTVSKVENGDQCRQYETSRDPAKIRLTYDGSQYVVPGALKGLK</sequence>